<dbReference type="GO" id="GO:0043565">
    <property type="term" value="F:sequence-specific DNA binding"/>
    <property type="evidence" value="ECO:0007669"/>
    <property type="project" value="InterPro"/>
</dbReference>
<dbReference type="Gene3D" id="1.20.58.190">
    <property type="entry name" value="Translin, domain 1"/>
    <property type="match status" value="1"/>
</dbReference>
<proteinExistence type="predicted"/>
<dbReference type="GeneID" id="113473833"/>
<dbReference type="InterPro" id="IPR002848">
    <property type="entry name" value="Translin_fam"/>
</dbReference>
<accession>A0A3Q0JL67</accession>
<dbReference type="Proteomes" id="UP000079169">
    <property type="component" value="Unplaced"/>
</dbReference>
<dbReference type="AlphaFoldDB" id="A0A3Q0JL67"/>
<evidence type="ECO:0000313" key="1">
    <source>
        <dbReference type="Proteomes" id="UP000079169"/>
    </source>
</evidence>
<dbReference type="STRING" id="121845.A0A3Q0JL67"/>
<name>A0A3Q0JL67_DIACI</name>
<sequence>MQRNAFVITVRLLLQVIHKEGGSSEVQYRDIVKIIDVKLREITTVLQVIHKEGGSSEIRGACDKSKTLLLDVKDGYGKLSDKVQSLSYHRFNDHWKFISQRVTFLIALINYLESGTLATLDQVTEI</sequence>
<dbReference type="RefSeq" id="XP_026689077.1">
    <property type="nucleotide sequence ID" value="XM_026833276.1"/>
</dbReference>
<protein>
    <submittedName>
        <fullName evidence="2">Translin</fullName>
    </submittedName>
</protein>
<dbReference type="PaxDb" id="121845-A0A3Q0JL67"/>
<reference evidence="2" key="1">
    <citation type="submission" date="2025-08" db="UniProtKB">
        <authorList>
            <consortium name="RefSeq"/>
        </authorList>
    </citation>
    <scope>IDENTIFICATION</scope>
</reference>
<dbReference type="SUPFAM" id="SSF74784">
    <property type="entry name" value="Translin"/>
    <property type="match status" value="1"/>
</dbReference>
<organism evidence="1 2">
    <name type="scientific">Diaphorina citri</name>
    <name type="common">Asian citrus psyllid</name>
    <dbReference type="NCBI Taxonomy" id="121845"/>
    <lineage>
        <taxon>Eukaryota</taxon>
        <taxon>Metazoa</taxon>
        <taxon>Ecdysozoa</taxon>
        <taxon>Arthropoda</taxon>
        <taxon>Hexapoda</taxon>
        <taxon>Insecta</taxon>
        <taxon>Pterygota</taxon>
        <taxon>Neoptera</taxon>
        <taxon>Paraneoptera</taxon>
        <taxon>Hemiptera</taxon>
        <taxon>Sternorrhyncha</taxon>
        <taxon>Psylloidea</taxon>
        <taxon>Psyllidae</taxon>
        <taxon>Diaphorininae</taxon>
        <taxon>Diaphorina</taxon>
    </lineage>
</organism>
<dbReference type="KEGG" id="dci:113473833"/>
<feature type="non-terminal residue" evidence="2">
    <location>
        <position position="126"/>
    </location>
</feature>
<evidence type="ECO:0000313" key="2">
    <source>
        <dbReference type="RefSeq" id="XP_026689077.1"/>
    </source>
</evidence>
<dbReference type="CTD" id="36110"/>
<dbReference type="Pfam" id="PF01997">
    <property type="entry name" value="Translin"/>
    <property type="match status" value="1"/>
</dbReference>
<dbReference type="InterPro" id="IPR036081">
    <property type="entry name" value="Translin_sf"/>
</dbReference>
<keyword evidence="1" id="KW-1185">Reference proteome</keyword>
<gene>
    <name evidence="2" type="primary">LOC113473833</name>
</gene>
<dbReference type="InterPro" id="IPR016068">
    <property type="entry name" value="Translin_N"/>
</dbReference>